<evidence type="ECO:0000313" key="3">
    <source>
        <dbReference type="Proteomes" id="UP000008909"/>
    </source>
</evidence>
<evidence type="ECO:0000256" key="1">
    <source>
        <dbReference type="SAM" id="Phobius"/>
    </source>
</evidence>
<organism evidence="2 3">
    <name type="scientific">Clonorchis sinensis</name>
    <name type="common">Chinese liver fluke</name>
    <dbReference type="NCBI Taxonomy" id="79923"/>
    <lineage>
        <taxon>Eukaryota</taxon>
        <taxon>Metazoa</taxon>
        <taxon>Spiralia</taxon>
        <taxon>Lophotrochozoa</taxon>
        <taxon>Platyhelminthes</taxon>
        <taxon>Trematoda</taxon>
        <taxon>Digenea</taxon>
        <taxon>Opisthorchiida</taxon>
        <taxon>Opisthorchiata</taxon>
        <taxon>Opisthorchiidae</taxon>
        <taxon>Clonorchis</taxon>
    </lineage>
</organism>
<dbReference type="AlphaFoldDB" id="G7YKN1"/>
<dbReference type="Proteomes" id="UP000008909">
    <property type="component" value="Unassembled WGS sequence"/>
</dbReference>
<dbReference type="EMBL" id="DF143514">
    <property type="protein sequence ID" value="GAA53513.1"/>
    <property type="molecule type" value="Genomic_DNA"/>
</dbReference>
<keyword evidence="1" id="KW-0812">Transmembrane</keyword>
<keyword evidence="3" id="KW-1185">Reference proteome</keyword>
<reference key="2">
    <citation type="submission" date="2011-10" db="EMBL/GenBank/DDBJ databases">
        <title>The genome and transcriptome sequence of Clonorchis sinensis provide insights into the carcinogenic liver fluke.</title>
        <authorList>
            <person name="Wang X."/>
            <person name="Huang Y."/>
            <person name="Chen W."/>
            <person name="Liu H."/>
            <person name="Guo L."/>
            <person name="Chen Y."/>
            <person name="Luo F."/>
            <person name="Zhou W."/>
            <person name="Sun J."/>
            <person name="Mao Q."/>
            <person name="Liang P."/>
            <person name="Zhou C."/>
            <person name="Tian Y."/>
            <person name="Men J."/>
            <person name="Lv X."/>
            <person name="Huang L."/>
            <person name="Zhou J."/>
            <person name="Hu Y."/>
            <person name="Li R."/>
            <person name="Zhang F."/>
            <person name="Lei H."/>
            <person name="Li X."/>
            <person name="Hu X."/>
            <person name="Liang C."/>
            <person name="Xu J."/>
            <person name="Wu Z."/>
            <person name="Yu X."/>
        </authorList>
    </citation>
    <scope>NUCLEOTIDE SEQUENCE</scope>
    <source>
        <strain>Henan</strain>
    </source>
</reference>
<keyword evidence="1" id="KW-1133">Transmembrane helix</keyword>
<keyword evidence="1" id="KW-0472">Membrane</keyword>
<reference evidence="2" key="1">
    <citation type="journal article" date="2011" name="Genome Biol.">
        <title>The draft genome of the carcinogenic human liver fluke Clonorchis sinensis.</title>
        <authorList>
            <person name="Wang X."/>
            <person name="Chen W."/>
            <person name="Huang Y."/>
            <person name="Sun J."/>
            <person name="Men J."/>
            <person name="Liu H."/>
            <person name="Luo F."/>
            <person name="Guo L."/>
            <person name="Lv X."/>
            <person name="Deng C."/>
            <person name="Zhou C."/>
            <person name="Fan Y."/>
            <person name="Li X."/>
            <person name="Huang L."/>
            <person name="Hu Y."/>
            <person name="Liang C."/>
            <person name="Hu X."/>
            <person name="Xu J."/>
            <person name="Yu X."/>
        </authorList>
    </citation>
    <scope>NUCLEOTIDE SEQUENCE [LARGE SCALE GENOMIC DNA]</scope>
    <source>
        <strain evidence="2">Henan</strain>
    </source>
</reference>
<gene>
    <name evidence="2" type="ORF">CLF_110403</name>
</gene>
<evidence type="ECO:0000313" key="2">
    <source>
        <dbReference type="EMBL" id="GAA53513.1"/>
    </source>
</evidence>
<accession>G7YKN1</accession>
<name>G7YKN1_CLOSI</name>
<protein>
    <submittedName>
        <fullName evidence="2">Uncharacterized protein</fullName>
    </submittedName>
</protein>
<proteinExistence type="predicted"/>
<sequence length="106" mass="11982">MCLNCVLGVQRVFSVNGHECAMSGEQCRCGELMHPGRGCDAVFVRWFSYLRVSRGFVYLLLVSMVRVVSVCCIVFFLHCVSLQPAWSWRTICSVDERGVSRELDIA</sequence>
<feature type="transmembrane region" description="Helical" evidence="1">
    <location>
        <begin position="56"/>
        <end position="80"/>
    </location>
</feature>